<feature type="domain" description="DUF6286" evidence="3">
    <location>
        <begin position="105"/>
        <end position="209"/>
    </location>
</feature>
<dbReference type="KEGG" id="sseo:D0Z67_06105"/>
<feature type="transmembrane region" description="Helical" evidence="2">
    <location>
        <begin position="49"/>
        <end position="69"/>
    </location>
</feature>
<dbReference type="AlphaFoldDB" id="A0A4P6TWI6"/>
<evidence type="ECO:0000256" key="2">
    <source>
        <dbReference type="SAM" id="Phobius"/>
    </source>
</evidence>
<evidence type="ECO:0000256" key="1">
    <source>
        <dbReference type="SAM" id="MobiDB-lite"/>
    </source>
</evidence>
<dbReference type="RefSeq" id="WP_031182082.1">
    <property type="nucleotide sequence ID" value="NZ_CP032229.1"/>
</dbReference>
<proteinExistence type="predicted"/>
<feature type="transmembrane region" description="Helical" evidence="2">
    <location>
        <begin position="96"/>
        <end position="119"/>
    </location>
</feature>
<dbReference type="InterPro" id="IPR046253">
    <property type="entry name" value="DUF6286"/>
</dbReference>
<accession>A0A4P6TWI6</accession>
<evidence type="ECO:0000259" key="3">
    <source>
        <dbReference type="Pfam" id="PF19803"/>
    </source>
</evidence>
<protein>
    <recommendedName>
        <fullName evidence="3">DUF6286 domain-containing protein</fullName>
    </recommendedName>
</protein>
<gene>
    <name evidence="4" type="ORF">D0Z67_06105</name>
</gene>
<keyword evidence="2" id="KW-0812">Transmembrane</keyword>
<dbReference type="GeneID" id="300098499"/>
<sequence>MSEPPQDATRPMPVVDTGKHPGTTAQQPALSPDAKGSGRFWSARRVPSAIIALLTLGGAGLLLYDVVAVRTGHPAMYWRRELARQLAERHLDDIPVLAGAAFVTAVGLWLILLAITPGLRDLLPMLRPRYDVRAALTRDAAAQVLRDRAVTVSGVREARVRMRRRRADVRVISHFRDPVEVRGDLDAALAGAVTDLGMVRPPKLSVRLRGPGKKG</sequence>
<dbReference type="STRING" id="73044.GCA_000725795_03918"/>
<keyword evidence="2" id="KW-0472">Membrane</keyword>
<evidence type="ECO:0000313" key="4">
    <source>
        <dbReference type="EMBL" id="QBJ89918.1"/>
    </source>
</evidence>
<dbReference type="Pfam" id="PF19803">
    <property type="entry name" value="DUF6286"/>
    <property type="match status" value="1"/>
</dbReference>
<reference evidence="4 5" key="1">
    <citation type="submission" date="2018-08" db="EMBL/GenBank/DDBJ databases">
        <title>The complete genome sequence of Streptomyces seoulensis, a pioneer strain for nickel superoxide dismutase discovery.</title>
        <authorList>
            <person name="Shin J."/>
            <person name="Lee J.-S."/>
            <person name="Lee E.-J."/>
            <person name="Youn H.-D."/>
        </authorList>
    </citation>
    <scope>NUCLEOTIDE SEQUENCE [LARGE SCALE GENOMIC DNA]</scope>
    <source>
        <strain evidence="4 5">KCTC 9819</strain>
    </source>
</reference>
<keyword evidence="2" id="KW-1133">Transmembrane helix</keyword>
<dbReference type="Proteomes" id="UP000292547">
    <property type="component" value="Chromosome"/>
</dbReference>
<dbReference type="OrthoDB" id="4350534at2"/>
<name>A0A4P6TWI6_STRSO</name>
<feature type="region of interest" description="Disordered" evidence="1">
    <location>
        <begin position="1"/>
        <end position="38"/>
    </location>
</feature>
<keyword evidence="5" id="KW-1185">Reference proteome</keyword>
<organism evidence="4 5">
    <name type="scientific">Streptomyces seoulensis</name>
    <dbReference type="NCBI Taxonomy" id="73044"/>
    <lineage>
        <taxon>Bacteria</taxon>
        <taxon>Bacillati</taxon>
        <taxon>Actinomycetota</taxon>
        <taxon>Actinomycetes</taxon>
        <taxon>Kitasatosporales</taxon>
        <taxon>Streptomycetaceae</taxon>
        <taxon>Streptomyces</taxon>
    </lineage>
</organism>
<evidence type="ECO:0000313" key="5">
    <source>
        <dbReference type="Proteomes" id="UP000292547"/>
    </source>
</evidence>
<dbReference type="EMBL" id="CP032229">
    <property type="protein sequence ID" value="QBJ89918.1"/>
    <property type="molecule type" value="Genomic_DNA"/>
</dbReference>